<reference evidence="1" key="1">
    <citation type="submission" date="2022-08" db="EMBL/GenBank/DDBJ databases">
        <authorList>
            <person name="Gutierrez-Valencia J."/>
        </authorList>
    </citation>
    <scope>NUCLEOTIDE SEQUENCE</scope>
</reference>
<gene>
    <name evidence="1" type="ORF">LITE_LOCUS51565</name>
</gene>
<organism evidence="1 2">
    <name type="scientific">Linum tenue</name>
    <dbReference type="NCBI Taxonomy" id="586396"/>
    <lineage>
        <taxon>Eukaryota</taxon>
        <taxon>Viridiplantae</taxon>
        <taxon>Streptophyta</taxon>
        <taxon>Embryophyta</taxon>
        <taxon>Tracheophyta</taxon>
        <taxon>Spermatophyta</taxon>
        <taxon>Magnoliopsida</taxon>
        <taxon>eudicotyledons</taxon>
        <taxon>Gunneridae</taxon>
        <taxon>Pentapetalae</taxon>
        <taxon>rosids</taxon>
        <taxon>fabids</taxon>
        <taxon>Malpighiales</taxon>
        <taxon>Linaceae</taxon>
        <taxon>Linum</taxon>
    </lineage>
</organism>
<accession>A0AAV0S5I7</accession>
<dbReference type="AlphaFoldDB" id="A0AAV0S5I7"/>
<protein>
    <submittedName>
        <fullName evidence="1">Uncharacterized protein</fullName>
    </submittedName>
</protein>
<keyword evidence="2" id="KW-1185">Reference proteome</keyword>
<proteinExistence type="predicted"/>
<evidence type="ECO:0000313" key="2">
    <source>
        <dbReference type="Proteomes" id="UP001154282"/>
    </source>
</evidence>
<comment type="caution">
    <text evidence="1">The sequence shown here is derived from an EMBL/GenBank/DDBJ whole genome shotgun (WGS) entry which is preliminary data.</text>
</comment>
<evidence type="ECO:0000313" key="1">
    <source>
        <dbReference type="EMBL" id="CAI0628224.1"/>
    </source>
</evidence>
<sequence length="41" mass="4720">MGSKRLSFLMQIMTPLELWGSLGLKSWLASQTICLLLWLPR</sequence>
<dbReference type="EMBL" id="CAMGYJ010000011">
    <property type="protein sequence ID" value="CAI0628224.1"/>
    <property type="molecule type" value="Genomic_DNA"/>
</dbReference>
<dbReference type="Proteomes" id="UP001154282">
    <property type="component" value="Unassembled WGS sequence"/>
</dbReference>
<name>A0AAV0S5I7_9ROSI</name>